<dbReference type="GO" id="GO:0009089">
    <property type="term" value="P:lysine biosynthetic process via diaminopimelate"/>
    <property type="evidence" value="ECO:0007669"/>
    <property type="project" value="UniProtKB-UniRule"/>
</dbReference>
<proteinExistence type="inferred from homology"/>
<dbReference type="PANTHER" id="PTHR20836">
    <property type="entry name" value="DIHYDRODIPICOLINATE REDUCTASE"/>
    <property type="match status" value="1"/>
</dbReference>
<dbReference type="PIRSF" id="PIRSF000161">
    <property type="entry name" value="DHPR"/>
    <property type="match status" value="1"/>
</dbReference>
<comment type="subcellular location">
    <subcellularLocation>
        <location evidence="13">Cytoplasm</location>
    </subcellularLocation>
</comment>
<comment type="caution">
    <text evidence="13">Was originally thought to be a dihydrodipicolinate reductase (DHDPR), catalyzing the conversion of dihydrodipicolinate to tetrahydrodipicolinate. However, it was shown in E.coli that the substrate of the enzymatic reaction is not dihydrodipicolinate (DHDP) but in fact (2S,4S)-4-hydroxy-2,3,4,5-tetrahydrodipicolinic acid (HTPA), the product released by the DapA-catalyzed reaction.</text>
</comment>
<feature type="binding site" evidence="13">
    <location>
        <position position="138"/>
    </location>
    <ligand>
        <name>(S)-2,3,4,5-tetrahydrodipicolinate</name>
        <dbReference type="ChEBI" id="CHEBI:16845"/>
    </ligand>
</feature>
<dbReference type="FunFam" id="3.30.360.10:FF:000004">
    <property type="entry name" value="4-hydroxy-tetrahydrodipicolinate reductase"/>
    <property type="match status" value="1"/>
</dbReference>
<feature type="active site" description="Proton donor" evidence="13">
    <location>
        <position position="141"/>
    </location>
</feature>
<dbReference type="InterPro" id="IPR022663">
    <property type="entry name" value="DapB_C"/>
</dbReference>
<comment type="similarity">
    <text evidence="1 13">Belongs to the DapB family.</text>
</comment>
<accession>A0A219B3C1</accession>
<keyword evidence="3 13" id="KW-0028">Amino-acid biosynthesis</keyword>
<sequence>MGETILAELGATEGAVLGGAAEAAGHPAVGRELGAGDLTICANTSALAHQCDVLVDFTAPAALQANLDAAIDGKAALVIGTTGLGGEHHDMIDRAARDIAVLQTANTSLGVTMLKALVTETARRLGDDWDIEIVEMHHRHKVDAPSGTALVLGEAAADGRGVDLAAVSARGRDGADAKRKAGEIGFAALRGGSVAGDHHIVFATDGERLELGHRAESREIFARGAIRAALWISGKEPGRYTMEDVLGL</sequence>
<keyword evidence="5 13" id="KW-0220">Diaminopimelate biosynthesis</keyword>
<evidence type="ECO:0000256" key="2">
    <source>
        <dbReference type="ARBA" id="ARBA00022490"/>
    </source>
</evidence>
<gene>
    <name evidence="13" type="primary">dapB</name>
    <name evidence="16" type="ORF">B5C34_04810</name>
</gene>
<dbReference type="OrthoDB" id="9790352at2"/>
<dbReference type="InterPro" id="IPR022664">
    <property type="entry name" value="DapB_N_CS"/>
</dbReference>
<dbReference type="InterPro" id="IPR036291">
    <property type="entry name" value="NAD(P)-bd_dom_sf"/>
</dbReference>
<evidence type="ECO:0000256" key="11">
    <source>
        <dbReference type="ARBA" id="ARBA00049080"/>
    </source>
</evidence>
<evidence type="ECO:0000259" key="15">
    <source>
        <dbReference type="Pfam" id="PF05173"/>
    </source>
</evidence>
<dbReference type="Gene3D" id="3.40.50.720">
    <property type="entry name" value="NAD(P)-binding Rossmann-like Domain"/>
    <property type="match status" value="1"/>
</dbReference>
<dbReference type="InterPro" id="IPR000846">
    <property type="entry name" value="DapB_N"/>
</dbReference>
<dbReference type="AlphaFoldDB" id="A0A219B3C1"/>
<dbReference type="Pfam" id="PF05173">
    <property type="entry name" value="DapB_C"/>
    <property type="match status" value="1"/>
</dbReference>
<dbReference type="SUPFAM" id="SSF55347">
    <property type="entry name" value="Glyceraldehyde-3-phosphate dehydrogenase-like, C-terminal domain"/>
    <property type="match status" value="1"/>
</dbReference>
<comment type="caution">
    <text evidence="16">The sequence shown here is derived from an EMBL/GenBank/DDBJ whole genome shotgun (WGS) entry which is preliminary data.</text>
</comment>
<dbReference type="GO" id="GO:0008839">
    <property type="term" value="F:4-hydroxy-tetrahydrodipicolinate reductase"/>
    <property type="evidence" value="ECO:0007669"/>
    <property type="project" value="UniProtKB-UniRule"/>
</dbReference>
<evidence type="ECO:0000256" key="12">
    <source>
        <dbReference type="ARBA" id="ARBA00049396"/>
    </source>
</evidence>
<dbReference type="SUPFAM" id="SSF51735">
    <property type="entry name" value="NAD(P)-binding Rossmann-fold domains"/>
    <property type="match status" value="1"/>
</dbReference>
<evidence type="ECO:0000313" key="17">
    <source>
        <dbReference type="Proteomes" id="UP000198462"/>
    </source>
</evidence>
<reference evidence="17" key="1">
    <citation type="submission" date="2017-05" db="EMBL/GenBank/DDBJ databases">
        <authorList>
            <person name="Lin X."/>
        </authorList>
    </citation>
    <scope>NUCLEOTIDE SEQUENCE [LARGE SCALE GENOMIC DNA]</scope>
    <source>
        <strain evidence="17">JLT2012</strain>
    </source>
</reference>
<dbReference type="GO" id="GO:0051287">
    <property type="term" value="F:NAD binding"/>
    <property type="evidence" value="ECO:0007669"/>
    <property type="project" value="UniProtKB-UniRule"/>
</dbReference>
<dbReference type="Gene3D" id="3.30.360.10">
    <property type="entry name" value="Dihydrodipicolinate Reductase, domain 2"/>
    <property type="match status" value="1"/>
</dbReference>
<evidence type="ECO:0000256" key="8">
    <source>
        <dbReference type="ARBA" id="ARBA00023154"/>
    </source>
</evidence>
<keyword evidence="7 13" id="KW-0520">NAD</keyword>
<keyword evidence="2 13" id="KW-0963">Cytoplasm</keyword>
<evidence type="ECO:0000256" key="1">
    <source>
        <dbReference type="ARBA" id="ARBA00006642"/>
    </source>
</evidence>
<comment type="function">
    <text evidence="13">Catalyzes the conversion of 4-hydroxy-tetrahydrodipicolinate (HTPA) to tetrahydrodipicolinate.</text>
</comment>
<comment type="caution">
    <text evidence="13">Lacks conserved residue(s) required for the propagation of feature annotation.</text>
</comment>
<feature type="domain" description="Dihydrodipicolinate reductase C-terminal" evidence="15">
    <location>
        <begin position="110"/>
        <end position="246"/>
    </location>
</feature>
<dbReference type="GO" id="GO:0005829">
    <property type="term" value="C:cytosol"/>
    <property type="evidence" value="ECO:0007669"/>
    <property type="project" value="TreeGrafter"/>
</dbReference>
<comment type="catalytic activity">
    <reaction evidence="11 13">
        <text>(S)-2,3,4,5-tetrahydrodipicolinate + NADP(+) + H2O = (2S,4S)-4-hydroxy-2,3,4,5-tetrahydrodipicolinate + NADPH + H(+)</text>
        <dbReference type="Rhea" id="RHEA:35331"/>
        <dbReference type="ChEBI" id="CHEBI:15377"/>
        <dbReference type="ChEBI" id="CHEBI:15378"/>
        <dbReference type="ChEBI" id="CHEBI:16845"/>
        <dbReference type="ChEBI" id="CHEBI:57783"/>
        <dbReference type="ChEBI" id="CHEBI:58349"/>
        <dbReference type="ChEBI" id="CHEBI:67139"/>
        <dbReference type="EC" id="1.17.1.8"/>
    </reaction>
</comment>
<evidence type="ECO:0000256" key="13">
    <source>
        <dbReference type="HAMAP-Rule" id="MF_00102"/>
    </source>
</evidence>
<dbReference type="GO" id="GO:0050661">
    <property type="term" value="F:NADP binding"/>
    <property type="evidence" value="ECO:0007669"/>
    <property type="project" value="UniProtKB-UniRule"/>
</dbReference>
<dbReference type="UniPathway" id="UPA00034">
    <property type="reaction ID" value="UER00018"/>
</dbReference>
<feature type="active site" description="Proton donor/acceptor" evidence="13">
    <location>
        <position position="137"/>
    </location>
</feature>
<dbReference type="Pfam" id="PF01113">
    <property type="entry name" value="DapB_N"/>
    <property type="match status" value="1"/>
</dbReference>
<dbReference type="EMBL" id="NFZT01000001">
    <property type="protein sequence ID" value="OWV32840.1"/>
    <property type="molecule type" value="Genomic_DNA"/>
</dbReference>
<feature type="domain" description="Dihydrodipicolinate reductase N-terminal" evidence="14">
    <location>
        <begin position="1"/>
        <end position="106"/>
    </location>
</feature>
<keyword evidence="6 13" id="KW-0560">Oxidoreductase</keyword>
<dbReference type="PANTHER" id="PTHR20836:SF0">
    <property type="entry name" value="4-HYDROXY-TETRAHYDRODIPICOLINATE REDUCTASE 1, CHLOROPLASTIC-RELATED"/>
    <property type="match status" value="1"/>
</dbReference>
<evidence type="ECO:0000256" key="10">
    <source>
        <dbReference type="ARBA" id="ARBA00038983"/>
    </source>
</evidence>
<comment type="subunit">
    <text evidence="13">Homotetramer.</text>
</comment>
<evidence type="ECO:0000256" key="6">
    <source>
        <dbReference type="ARBA" id="ARBA00023002"/>
    </source>
</evidence>
<feature type="binding site" evidence="13">
    <location>
        <begin position="147"/>
        <end position="148"/>
    </location>
    <ligand>
        <name>(S)-2,3,4,5-tetrahydrodipicolinate</name>
        <dbReference type="ChEBI" id="CHEBI:16845"/>
    </ligand>
</feature>
<dbReference type="GO" id="GO:0016726">
    <property type="term" value="F:oxidoreductase activity, acting on CH or CH2 groups, NAD or NADP as acceptor"/>
    <property type="evidence" value="ECO:0007669"/>
    <property type="project" value="UniProtKB-UniRule"/>
</dbReference>
<dbReference type="PROSITE" id="PS01298">
    <property type="entry name" value="DAPB"/>
    <property type="match status" value="1"/>
</dbReference>
<evidence type="ECO:0000256" key="9">
    <source>
        <dbReference type="ARBA" id="ARBA00037922"/>
    </source>
</evidence>
<evidence type="ECO:0000256" key="5">
    <source>
        <dbReference type="ARBA" id="ARBA00022915"/>
    </source>
</evidence>
<dbReference type="InterPro" id="IPR023940">
    <property type="entry name" value="DHDPR_bac"/>
</dbReference>
<keyword evidence="4 13" id="KW-0521">NADP</keyword>
<evidence type="ECO:0000256" key="3">
    <source>
        <dbReference type="ARBA" id="ARBA00022605"/>
    </source>
</evidence>
<feature type="binding site" evidence="13">
    <location>
        <begin position="80"/>
        <end position="82"/>
    </location>
    <ligand>
        <name>NAD(+)</name>
        <dbReference type="ChEBI" id="CHEBI:57540"/>
    </ligand>
</feature>
<dbReference type="Proteomes" id="UP000198462">
    <property type="component" value="Unassembled WGS sequence"/>
</dbReference>
<evidence type="ECO:0000313" key="16">
    <source>
        <dbReference type="EMBL" id="OWV32840.1"/>
    </source>
</evidence>
<dbReference type="NCBIfam" id="TIGR00036">
    <property type="entry name" value="dapB"/>
    <property type="match status" value="1"/>
</dbReference>
<evidence type="ECO:0000259" key="14">
    <source>
        <dbReference type="Pfam" id="PF01113"/>
    </source>
</evidence>
<dbReference type="HAMAP" id="MF_00102">
    <property type="entry name" value="DapB"/>
    <property type="match status" value="1"/>
</dbReference>
<name>A0A219B3C1_9SPHN</name>
<comment type="catalytic activity">
    <reaction evidence="12 13">
        <text>(S)-2,3,4,5-tetrahydrodipicolinate + NAD(+) + H2O = (2S,4S)-4-hydroxy-2,3,4,5-tetrahydrodipicolinate + NADH + H(+)</text>
        <dbReference type="Rhea" id="RHEA:35323"/>
        <dbReference type="ChEBI" id="CHEBI:15377"/>
        <dbReference type="ChEBI" id="CHEBI:15378"/>
        <dbReference type="ChEBI" id="CHEBI:16845"/>
        <dbReference type="ChEBI" id="CHEBI:57540"/>
        <dbReference type="ChEBI" id="CHEBI:57945"/>
        <dbReference type="ChEBI" id="CHEBI:67139"/>
        <dbReference type="EC" id="1.17.1.8"/>
    </reaction>
</comment>
<comment type="pathway">
    <text evidence="9 13">Amino-acid biosynthesis; L-lysine biosynthesis via DAP pathway; (S)-tetrahydrodipicolinate from L-aspartate: step 4/4.</text>
</comment>
<dbReference type="GO" id="GO:0019877">
    <property type="term" value="P:diaminopimelate biosynthetic process"/>
    <property type="evidence" value="ECO:0007669"/>
    <property type="project" value="UniProtKB-UniRule"/>
</dbReference>
<dbReference type="EC" id="1.17.1.8" evidence="10 13"/>
<protein>
    <recommendedName>
        <fullName evidence="10 13">4-hydroxy-tetrahydrodipicolinate reductase</fullName>
        <shortName evidence="13">HTPA reductase</shortName>
        <ecNumber evidence="10 13">1.17.1.8</ecNumber>
    </recommendedName>
</protein>
<feature type="binding site" evidence="13">
    <location>
        <begin position="104"/>
        <end position="107"/>
    </location>
    <ligand>
        <name>NAD(+)</name>
        <dbReference type="ChEBI" id="CHEBI:57540"/>
    </ligand>
</feature>
<evidence type="ECO:0000256" key="7">
    <source>
        <dbReference type="ARBA" id="ARBA00023027"/>
    </source>
</evidence>
<evidence type="ECO:0000256" key="4">
    <source>
        <dbReference type="ARBA" id="ARBA00022857"/>
    </source>
</evidence>
<organism evidence="16 17">
    <name type="scientific">Pacificimonas flava</name>
    <dbReference type="NCBI Taxonomy" id="1234595"/>
    <lineage>
        <taxon>Bacteria</taxon>
        <taxon>Pseudomonadati</taxon>
        <taxon>Pseudomonadota</taxon>
        <taxon>Alphaproteobacteria</taxon>
        <taxon>Sphingomonadales</taxon>
        <taxon>Sphingosinicellaceae</taxon>
        <taxon>Pacificimonas</taxon>
    </lineage>
</organism>
<keyword evidence="17" id="KW-1185">Reference proteome</keyword>
<dbReference type="CDD" id="cd02274">
    <property type="entry name" value="DHDPR_N"/>
    <property type="match status" value="1"/>
</dbReference>
<keyword evidence="8 13" id="KW-0457">Lysine biosynthesis</keyword>